<reference evidence="12 13" key="2">
    <citation type="submission" date="2017-06" db="EMBL/GenBank/DDBJ databases">
        <authorList>
            <person name="Kim H.J."/>
            <person name="Triplett B.A."/>
        </authorList>
    </citation>
    <scope>NUCLEOTIDE SEQUENCE [LARGE SCALE GENOMIC DNA]</scope>
    <source>
        <strain evidence="12 13">BZC3</strain>
    </source>
</reference>
<dbReference type="EMBL" id="CP021995">
    <property type="protein sequence ID" value="ASD28548.1"/>
    <property type="molecule type" value="Genomic_DNA"/>
</dbReference>
<evidence type="ECO:0000256" key="1">
    <source>
        <dbReference type="ARBA" id="ARBA00004651"/>
    </source>
</evidence>
<keyword evidence="4" id="KW-1003">Cell membrane</keyword>
<keyword evidence="8" id="KW-0625">Polysaccharide transport</keyword>
<evidence type="ECO:0000256" key="9">
    <source>
        <dbReference type="ARBA" id="ARBA00023136"/>
    </source>
</evidence>
<evidence type="ECO:0000256" key="3">
    <source>
        <dbReference type="ARBA" id="ARBA00022448"/>
    </source>
</evidence>
<dbReference type="InterPro" id="IPR013525">
    <property type="entry name" value="ABC2_TM"/>
</dbReference>
<evidence type="ECO:0000256" key="7">
    <source>
        <dbReference type="ARBA" id="ARBA00022989"/>
    </source>
</evidence>
<feature type="domain" description="ABC-2 type transporter transmembrane" evidence="11">
    <location>
        <begin position="2"/>
        <end position="204"/>
    </location>
</feature>
<evidence type="ECO:0000256" key="10">
    <source>
        <dbReference type="SAM" id="Phobius"/>
    </source>
</evidence>
<organism evidence="12 13">
    <name type="scientific">Brevundimonas diminuta</name>
    <name type="common">Pseudomonas diminuta</name>
    <dbReference type="NCBI Taxonomy" id="293"/>
    <lineage>
        <taxon>Bacteria</taxon>
        <taxon>Pseudomonadati</taxon>
        <taxon>Pseudomonadota</taxon>
        <taxon>Alphaproteobacteria</taxon>
        <taxon>Caulobacterales</taxon>
        <taxon>Caulobacteraceae</taxon>
        <taxon>Brevundimonas</taxon>
    </lineage>
</organism>
<keyword evidence="6 10" id="KW-0812">Transmembrane</keyword>
<evidence type="ECO:0000256" key="5">
    <source>
        <dbReference type="ARBA" id="ARBA00022597"/>
    </source>
</evidence>
<accession>A0A1Z3M2A1</accession>
<dbReference type="PANTHER" id="PTHR30413:SF10">
    <property type="entry name" value="CAPSULE POLYSACCHARIDE EXPORT INNER-MEMBRANE PROTEIN CTRC"/>
    <property type="match status" value="1"/>
</dbReference>
<feature type="transmembrane region" description="Helical" evidence="10">
    <location>
        <begin position="215"/>
        <end position="235"/>
    </location>
</feature>
<protein>
    <submittedName>
        <fullName evidence="12">ABC transporter</fullName>
    </submittedName>
</protein>
<keyword evidence="3" id="KW-0813">Transport</keyword>
<dbReference type="PRINTS" id="PR00164">
    <property type="entry name" value="ABC2TRNSPORT"/>
</dbReference>
<evidence type="ECO:0000259" key="11">
    <source>
        <dbReference type="Pfam" id="PF01061"/>
    </source>
</evidence>
<dbReference type="InterPro" id="IPR000412">
    <property type="entry name" value="ABC_2_transport"/>
</dbReference>
<comment type="similarity">
    <text evidence="2">Belongs to the ABC-2 integral membrane protein family.</text>
</comment>
<evidence type="ECO:0000256" key="4">
    <source>
        <dbReference type="ARBA" id="ARBA00022475"/>
    </source>
</evidence>
<dbReference type="GO" id="GO:0015920">
    <property type="term" value="P:lipopolysaccharide transport"/>
    <property type="evidence" value="ECO:0007669"/>
    <property type="project" value="TreeGrafter"/>
</dbReference>
<feature type="transmembrane region" description="Helical" evidence="10">
    <location>
        <begin position="94"/>
        <end position="116"/>
    </location>
</feature>
<evidence type="ECO:0000313" key="13">
    <source>
        <dbReference type="Proteomes" id="UP000197024"/>
    </source>
</evidence>
<dbReference type="Proteomes" id="UP000197024">
    <property type="component" value="Chromosome"/>
</dbReference>
<keyword evidence="5" id="KW-0762">Sugar transport</keyword>
<proteinExistence type="inferred from homology"/>
<reference evidence="12 13" key="1">
    <citation type="submission" date="2017-06" db="EMBL/GenBank/DDBJ databases">
        <title>Biodegradation of gentamicin by bacterial consortia AMQD4 in synthetic medium and raw gentamicin sewage.</title>
        <authorList>
            <person name="Chang H."/>
            <person name="Feng Y."/>
            <person name="Li Z."/>
            <person name="Xue J."/>
            <person name="Cheng D."/>
        </authorList>
    </citation>
    <scope>NUCLEOTIDE SEQUENCE [LARGE SCALE GENOMIC DNA]</scope>
    <source>
        <strain evidence="12 13">BZC3</strain>
    </source>
</reference>
<feature type="transmembrane region" description="Helical" evidence="10">
    <location>
        <begin position="16"/>
        <end position="37"/>
    </location>
</feature>
<keyword evidence="9 10" id="KW-0472">Membrane</keyword>
<dbReference type="GO" id="GO:0043190">
    <property type="term" value="C:ATP-binding cassette (ABC) transporter complex"/>
    <property type="evidence" value="ECO:0007669"/>
    <property type="project" value="InterPro"/>
</dbReference>
<evidence type="ECO:0000313" key="12">
    <source>
        <dbReference type="EMBL" id="ASD28548.1"/>
    </source>
</evidence>
<dbReference type="GO" id="GO:0140359">
    <property type="term" value="F:ABC-type transporter activity"/>
    <property type="evidence" value="ECO:0007669"/>
    <property type="project" value="InterPro"/>
</dbReference>
<feature type="transmembrane region" description="Helical" evidence="10">
    <location>
        <begin position="128"/>
        <end position="151"/>
    </location>
</feature>
<feature type="transmembrane region" description="Helical" evidence="10">
    <location>
        <begin position="158"/>
        <end position="179"/>
    </location>
</feature>
<evidence type="ECO:0000256" key="6">
    <source>
        <dbReference type="ARBA" id="ARBA00022692"/>
    </source>
</evidence>
<dbReference type="Pfam" id="PF01061">
    <property type="entry name" value="ABC2_membrane"/>
    <property type="match status" value="1"/>
</dbReference>
<dbReference type="AlphaFoldDB" id="A0A1Z3M2A1"/>
<gene>
    <name evidence="12" type="ORF">CD943_10985</name>
</gene>
<keyword evidence="7 10" id="KW-1133">Transmembrane helix</keyword>
<dbReference type="PANTHER" id="PTHR30413">
    <property type="entry name" value="INNER MEMBRANE TRANSPORT PERMEASE"/>
    <property type="match status" value="1"/>
</dbReference>
<feature type="transmembrane region" description="Helical" evidence="10">
    <location>
        <begin position="57"/>
        <end position="82"/>
    </location>
</feature>
<evidence type="ECO:0000256" key="2">
    <source>
        <dbReference type="ARBA" id="ARBA00007783"/>
    </source>
</evidence>
<evidence type="ECO:0000256" key="8">
    <source>
        <dbReference type="ARBA" id="ARBA00023047"/>
    </source>
</evidence>
<dbReference type="GO" id="GO:0015774">
    <property type="term" value="P:polysaccharide transport"/>
    <property type="evidence" value="ECO:0007669"/>
    <property type="project" value="UniProtKB-KW"/>
</dbReference>
<sequence length="242" mass="26708">MMREIMTRYGREGLGFLWLVGEPLIFCVGVLTMWHFIKPPYEHGIKLGPFVMTGYMSLLLLRHLISTTIVALQANAGLLYHAKIKPLHIYATRVILEFAGATCAFIVVYALLLALGQVSLPSDYLLLYSGWLIMLGLGSGLALTFGGLALLSDLFERLVGFLSYALIPVSGAFVMTSFLPSAAQKIYLWIPFPHGVEMIRAAVFGPFVETHYDPAYALLWILILNLSGIVLIAVASKRVEVD</sequence>
<name>A0A1Z3M2A1_BREDI</name>
<comment type="subcellular location">
    <subcellularLocation>
        <location evidence="1">Cell membrane</location>
        <topology evidence="1">Multi-pass membrane protein</topology>
    </subcellularLocation>
</comment>